<organism evidence="7 8">
    <name type="scientific">Talaromyces atroroseus</name>
    <dbReference type="NCBI Taxonomy" id="1441469"/>
    <lineage>
        <taxon>Eukaryota</taxon>
        <taxon>Fungi</taxon>
        <taxon>Dikarya</taxon>
        <taxon>Ascomycota</taxon>
        <taxon>Pezizomycotina</taxon>
        <taxon>Eurotiomycetes</taxon>
        <taxon>Eurotiomycetidae</taxon>
        <taxon>Eurotiales</taxon>
        <taxon>Trichocomaceae</taxon>
        <taxon>Talaromyces</taxon>
        <taxon>Talaromyces sect. Trachyspermi</taxon>
    </lineage>
</organism>
<comment type="caution">
    <text evidence="7">The sequence shown here is derived from an EMBL/GenBank/DDBJ whole genome shotgun (WGS) entry which is preliminary data.</text>
</comment>
<feature type="region of interest" description="Disordered" evidence="6">
    <location>
        <begin position="738"/>
        <end position="804"/>
    </location>
</feature>
<dbReference type="GO" id="GO:0000785">
    <property type="term" value="C:chromatin"/>
    <property type="evidence" value="ECO:0007669"/>
    <property type="project" value="EnsemblFungi"/>
</dbReference>
<feature type="compositionally biased region" description="Acidic residues" evidence="6">
    <location>
        <begin position="203"/>
        <end position="222"/>
    </location>
</feature>
<dbReference type="Proteomes" id="UP000214365">
    <property type="component" value="Unassembled WGS sequence"/>
</dbReference>
<proteinExistence type="inferred from homology"/>
<evidence type="ECO:0000256" key="2">
    <source>
        <dbReference type="ARBA" id="ARBA00010727"/>
    </source>
</evidence>
<dbReference type="GO" id="GO:0000727">
    <property type="term" value="P:double-strand break repair via break-induced replication"/>
    <property type="evidence" value="ECO:0007669"/>
    <property type="project" value="TreeGrafter"/>
</dbReference>
<dbReference type="RefSeq" id="XP_020116110.1">
    <property type="nucleotide sequence ID" value="XM_020263759.1"/>
</dbReference>
<dbReference type="GO" id="GO:0003682">
    <property type="term" value="F:chromatin binding"/>
    <property type="evidence" value="ECO:0007669"/>
    <property type="project" value="EnsemblFungi"/>
</dbReference>
<feature type="compositionally biased region" description="Polar residues" evidence="6">
    <location>
        <begin position="292"/>
        <end position="301"/>
    </location>
</feature>
<dbReference type="GO" id="GO:0003697">
    <property type="term" value="F:single-stranded DNA binding"/>
    <property type="evidence" value="ECO:0007669"/>
    <property type="project" value="TreeGrafter"/>
</dbReference>
<dbReference type="GO" id="GO:0006270">
    <property type="term" value="P:DNA replication initiation"/>
    <property type="evidence" value="ECO:0007669"/>
    <property type="project" value="InterPro"/>
</dbReference>
<feature type="compositionally biased region" description="Basic and acidic residues" evidence="6">
    <location>
        <begin position="738"/>
        <end position="756"/>
    </location>
</feature>
<dbReference type="AlphaFoldDB" id="A0A225AKD1"/>
<dbReference type="GO" id="GO:0031573">
    <property type="term" value="P:mitotic intra-S DNA damage checkpoint signaling"/>
    <property type="evidence" value="ECO:0007669"/>
    <property type="project" value="EnsemblFungi"/>
</dbReference>
<gene>
    <name evidence="7" type="ORF">UA08_08657</name>
</gene>
<feature type="compositionally biased region" description="Low complexity" evidence="6">
    <location>
        <begin position="257"/>
        <end position="267"/>
    </location>
</feature>
<sequence>MYLPRSLISQLYLQLLRSHHPLSPPVLILVALEPDALCACRILTTLLKRDYIAHKIQPIAGYGDLARAGQELVRPMRTTDGGSGGVVVCLGVGGLVDLSEILCLTNEQDESDEMGGVEVWVLDARRPWNLVNIFGGYSEHLRDREYAAEMDLAAMRRGRGVDKGCINRSYKRGSGGIIVFDDGDIEEDLSRERDAYYALEAMPEVDDDSDDGSSSESEDDANSLEGGSKKRKSWSGREMEDSDDEDDERPRQRRRSNSSSPITSSPSNRRRAIGHDSSNESRTPTPEPSFVSPPTSRQPSARTLRRRLLRMKSKHESILQAYYSTGTAYSEPISSLMYSLASELGREDNDLLWLAIVGSSSMEISGRTMTGVGISSSSESGGSAGWGGSRGERIRQIMRDEVHRLNPPEGIESFRDVPGSNTDVIPTTGRSPADTSIRISPEPRFLLVRHWSLYESMLHSPYLASRLHVWTENGRKRLHKLLAKMGISLTQCHQNYNHMDMELKRVLRSRLLKYAPMYGLEGLVPPVASGHSSNREGWGFVRSWGWKACLSATDVAVILGSILEVGPSAASSWESGAASSRQLESTTKSETDSANLHPRFWSAYDALSPTGSDSPTSLVESLPLAQHLHRAILRTGTSLLSKNQIRHLRAFRIAVVKDGPDVKLFTNPGALTKLALWVAEAIQVQERDRSESKMGKKKILGTPLVLAGLDEDRGVYVVVGTGGGGGVVDFAAIAKKNEERRAKKEATDKKKKEREERRRKRAAERARRSEGEHDEDGDEDEETEDSEEDSSSDDDESEDEKSLYGNKRLVRNRFGIAFQEVVQETSARVRIDSFEHSVVEVQKEDLSGFLEALSFRSVVG</sequence>
<dbReference type="STRING" id="1441469.A0A225AKD1"/>
<name>A0A225AKD1_TALAT</name>
<dbReference type="PANTHER" id="PTHR10507:SF0">
    <property type="entry name" value="CELL DIVISION CONTROL PROTEIN 45 HOMOLOG"/>
    <property type="match status" value="1"/>
</dbReference>
<dbReference type="EMBL" id="LFMY01000016">
    <property type="protein sequence ID" value="OKL55989.1"/>
    <property type="molecule type" value="Genomic_DNA"/>
</dbReference>
<feature type="compositionally biased region" description="Acidic residues" evidence="6">
    <location>
        <begin position="772"/>
        <end position="799"/>
    </location>
</feature>
<reference evidence="7 8" key="1">
    <citation type="submission" date="2015-06" db="EMBL/GenBank/DDBJ databases">
        <title>Talaromyces atroroseus IBT 11181 draft genome.</title>
        <authorList>
            <person name="Rasmussen K.B."/>
            <person name="Rasmussen S."/>
            <person name="Petersen B."/>
            <person name="Sicheritz-Ponten T."/>
            <person name="Mortensen U.H."/>
            <person name="Thrane U."/>
        </authorList>
    </citation>
    <scope>NUCLEOTIDE SEQUENCE [LARGE SCALE GENOMIC DNA]</scope>
    <source>
        <strain evidence="7 8">IBT 11181</strain>
    </source>
</reference>
<dbReference type="GO" id="GO:0003688">
    <property type="term" value="F:DNA replication origin binding"/>
    <property type="evidence" value="ECO:0007669"/>
    <property type="project" value="TreeGrafter"/>
</dbReference>
<keyword evidence="3" id="KW-0235">DNA replication</keyword>
<evidence type="ECO:0000313" key="7">
    <source>
        <dbReference type="EMBL" id="OKL55989.1"/>
    </source>
</evidence>
<feature type="region of interest" description="Disordered" evidence="6">
    <location>
        <begin position="408"/>
        <end position="436"/>
    </location>
</feature>
<evidence type="ECO:0000313" key="8">
    <source>
        <dbReference type="Proteomes" id="UP000214365"/>
    </source>
</evidence>
<protein>
    <recommendedName>
        <fullName evidence="9">Cell division control protein 45-like protein</fullName>
    </recommendedName>
</protein>
<dbReference type="GeneID" id="31008413"/>
<dbReference type="GO" id="GO:1902977">
    <property type="term" value="P:mitotic DNA replication preinitiation complex assembly"/>
    <property type="evidence" value="ECO:0007669"/>
    <property type="project" value="EnsemblFungi"/>
</dbReference>
<comment type="similarity">
    <text evidence="2">Belongs to the CDC45 family.</text>
</comment>
<evidence type="ECO:0000256" key="1">
    <source>
        <dbReference type="ARBA" id="ARBA00004123"/>
    </source>
</evidence>
<evidence type="ECO:0000256" key="4">
    <source>
        <dbReference type="ARBA" id="ARBA00023242"/>
    </source>
</evidence>
<dbReference type="Pfam" id="PF02724">
    <property type="entry name" value="CDC45"/>
    <property type="match status" value="1"/>
</dbReference>
<feature type="compositionally biased region" description="Polar residues" evidence="6">
    <location>
        <begin position="419"/>
        <end position="436"/>
    </location>
</feature>
<dbReference type="PANTHER" id="PTHR10507">
    <property type="entry name" value="CDC45-RELATED PROTEIN"/>
    <property type="match status" value="1"/>
</dbReference>
<dbReference type="OrthoDB" id="10258882at2759"/>
<dbReference type="GO" id="GO:0031261">
    <property type="term" value="C:DNA replication preinitiation complex"/>
    <property type="evidence" value="ECO:0007669"/>
    <property type="project" value="EnsemblFungi"/>
</dbReference>
<keyword evidence="8" id="KW-1185">Reference proteome</keyword>
<evidence type="ECO:0000256" key="5">
    <source>
        <dbReference type="ARBA" id="ARBA00023306"/>
    </source>
</evidence>
<keyword evidence="4" id="KW-0539">Nucleus</keyword>
<keyword evidence="5" id="KW-0131">Cell cycle</keyword>
<evidence type="ECO:0000256" key="6">
    <source>
        <dbReference type="SAM" id="MobiDB-lite"/>
    </source>
</evidence>
<feature type="region of interest" description="Disordered" evidence="6">
    <location>
        <begin position="203"/>
        <end position="302"/>
    </location>
</feature>
<comment type="subcellular location">
    <subcellularLocation>
        <location evidence="1">Nucleus</location>
    </subcellularLocation>
</comment>
<evidence type="ECO:0008006" key="9">
    <source>
        <dbReference type="Google" id="ProtNLM"/>
    </source>
</evidence>
<evidence type="ECO:0000256" key="3">
    <source>
        <dbReference type="ARBA" id="ARBA00022705"/>
    </source>
</evidence>
<accession>A0A225AKD1</accession>
<dbReference type="InterPro" id="IPR003874">
    <property type="entry name" value="CDC45"/>
</dbReference>